<name>A0A5B0P1G5_PUCGR</name>
<evidence type="ECO:0000313" key="1">
    <source>
        <dbReference type="EMBL" id="KAA1093889.1"/>
    </source>
</evidence>
<reference evidence="3 4" key="1">
    <citation type="submission" date="2019-05" db="EMBL/GenBank/DDBJ databases">
        <title>Emergence of the Ug99 lineage of the wheat stem rust pathogen through somatic hybridization.</title>
        <authorList>
            <person name="Li F."/>
            <person name="Upadhyaya N.M."/>
            <person name="Sperschneider J."/>
            <person name="Matny O."/>
            <person name="Nguyen-Phuc H."/>
            <person name="Mago R."/>
            <person name="Raley C."/>
            <person name="Miller M.E."/>
            <person name="Silverstein K.A.T."/>
            <person name="Henningsen E."/>
            <person name="Hirsch C.D."/>
            <person name="Visser B."/>
            <person name="Pretorius Z.A."/>
            <person name="Steffenson B.J."/>
            <person name="Schwessinger B."/>
            <person name="Dodds P.N."/>
            <person name="Figueroa M."/>
        </authorList>
    </citation>
    <scope>NUCLEOTIDE SEQUENCE [LARGE SCALE GENOMIC DNA]</scope>
    <source>
        <strain evidence="1">21-0</strain>
        <strain evidence="2 4">Ug99</strain>
    </source>
</reference>
<evidence type="ECO:0000313" key="2">
    <source>
        <dbReference type="EMBL" id="KAA1129997.1"/>
    </source>
</evidence>
<evidence type="ECO:0000313" key="3">
    <source>
        <dbReference type="Proteomes" id="UP000324748"/>
    </source>
</evidence>
<keyword evidence="3" id="KW-1185">Reference proteome</keyword>
<dbReference type="AlphaFoldDB" id="A0A5B0P1G5"/>
<organism evidence="1 3">
    <name type="scientific">Puccinia graminis f. sp. tritici</name>
    <dbReference type="NCBI Taxonomy" id="56615"/>
    <lineage>
        <taxon>Eukaryota</taxon>
        <taxon>Fungi</taxon>
        <taxon>Dikarya</taxon>
        <taxon>Basidiomycota</taxon>
        <taxon>Pucciniomycotina</taxon>
        <taxon>Pucciniomycetes</taxon>
        <taxon>Pucciniales</taxon>
        <taxon>Pucciniaceae</taxon>
        <taxon>Puccinia</taxon>
    </lineage>
</organism>
<comment type="caution">
    <text evidence="1">The sequence shown here is derived from an EMBL/GenBank/DDBJ whole genome shotgun (WGS) entry which is preliminary data.</text>
</comment>
<evidence type="ECO:0000313" key="4">
    <source>
        <dbReference type="Proteomes" id="UP000325313"/>
    </source>
</evidence>
<gene>
    <name evidence="1" type="ORF">PGT21_002014</name>
    <name evidence="2" type="ORF">PGTUg99_009199</name>
</gene>
<dbReference type="Proteomes" id="UP000325313">
    <property type="component" value="Unassembled WGS sequence"/>
</dbReference>
<dbReference type="EMBL" id="VDEP01000115">
    <property type="protein sequence ID" value="KAA1129997.1"/>
    <property type="molecule type" value="Genomic_DNA"/>
</dbReference>
<protein>
    <submittedName>
        <fullName evidence="1">Uncharacterized protein</fullName>
    </submittedName>
</protein>
<dbReference type="Proteomes" id="UP000324748">
    <property type="component" value="Unassembled WGS sequence"/>
</dbReference>
<dbReference type="EMBL" id="VSWC01000079">
    <property type="protein sequence ID" value="KAA1093889.1"/>
    <property type="molecule type" value="Genomic_DNA"/>
</dbReference>
<sequence>MTQPLFALVDAGASMGLRCPAVPGSVTLLHKACDLGGAMNGSEEQSTVGAPAKSGIHSAQYYLQSDLDDSKAGVCASSTQ</sequence>
<accession>A0A5B0P1G5</accession>
<proteinExistence type="predicted"/>